<dbReference type="STRING" id="83449.BON30_28880"/>
<sequence length="543" mass="58430">MMNDWRIGTRLSTLVVLLSALLVGVGLMGVRGMGITAAGLETVYKDRVVPLRQIKAISDMYAVNIVDTAHKVRAGSVTWAQGQRRVEEARHIIQETWSGYLATVLVDEEQRLVERITPEMKTANAAVEQLRDILVREDAQRLEAFISRELYPAMDPVSTLLDELGAVQLQVAQQEYERSVSRYTEVRTAALGCIGMGLLSGLVLAFFILRSITRPLAEAVELAQRLAAGDLTVRARRTQRDEAGRLLGSMNEMSERLCGTIGEVLEGARSLAAASEQVSSTAQGLSQGTSEQAASIEETSASLQQVTASIERNAENSHQVARMATSGAQEAQEGSRAVTATVEAMRTITGRITVIEEIAYQTNLLALNAAIEAARAGEHGRGFAVVAAEVRKLAERSQAAAREILGMASASVEQAERTGQVLGTLLPSIQTTASLIQEAATASREQSLGAAQISKAMSQVEQVTQSNSSAAEELAATAEELAAQAEALQQAMSVFHTRPSEAGPVRHLRGSSSHRVPPRTPVPRPLHSRESPPEENEHFRAIC</sequence>
<dbReference type="AlphaFoldDB" id="A0A1L9B4Y5"/>
<evidence type="ECO:0000256" key="4">
    <source>
        <dbReference type="PROSITE-ProRule" id="PRU00284"/>
    </source>
</evidence>
<feature type="domain" description="Methyl-accepting transducer" evidence="6">
    <location>
        <begin position="267"/>
        <end position="482"/>
    </location>
</feature>
<dbReference type="Pfam" id="PF00672">
    <property type="entry name" value="HAMP"/>
    <property type="match status" value="1"/>
</dbReference>
<proteinExistence type="inferred from homology"/>
<gene>
    <name evidence="8" type="ORF">BON30_28880</name>
</gene>
<dbReference type="SMART" id="SM00283">
    <property type="entry name" value="MA"/>
    <property type="match status" value="1"/>
</dbReference>
<accession>A0A1L9B4Y5</accession>
<dbReference type="InterPro" id="IPR004090">
    <property type="entry name" value="Chemotax_Me-accpt_rcpt"/>
</dbReference>
<dbReference type="InterPro" id="IPR051310">
    <property type="entry name" value="MCP_chemotaxis"/>
</dbReference>
<protein>
    <recommendedName>
        <fullName evidence="10">Chemotaxis protein</fullName>
    </recommendedName>
</protein>
<dbReference type="GO" id="GO:0007165">
    <property type="term" value="P:signal transduction"/>
    <property type="evidence" value="ECO:0007669"/>
    <property type="project" value="UniProtKB-KW"/>
</dbReference>
<evidence type="ECO:0000259" key="7">
    <source>
        <dbReference type="PROSITE" id="PS50885"/>
    </source>
</evidence>
<dbReference type="InterPro" id="IPR003660">
    <property type="entry name" value="HAMP_dom"/>
</dbReference>
<comment type="subcellular location">
    <subcellularLocation>
        <location evidence="1">Membrane</location>
    </subcellularLocation>
</comment>
<dbReference type="FunFam" id="1.10.287.950:FF:000001">
    <property type="entry name" value="Methyl-accepting chemotaxis sensory transducer"/>
    <property type="match status" value="1"/>
</dbReference>
<dbReference type="PROSITE" id="PS50111">
    <property type="entry name" value="CHEMOTAXIS_TRANSDUC_2"/>
    <property type="match status" value="1"/>
</dbReference>
<dbReference type="EMBL" id="MPIN01000008">
    <property type="protein sequence ID" value="OJH37315.1"/>
    <property type="molecule type" value="Genomic_DNA"/>
</dbReference>
<dbReference type="PRINTS" id="PR00260">
    <property type="entry name" value="CHEMTRNSDUCR"/>
</dbReference>
<keyword evidence="9" id="KW-1185">Reference proteome</keyword>
<dbReference type="InterPro" id="IPR024478">
    <property type="entry name" value="HlyB_4HB_MCP"/>
</dbReference>
<evidence type="ECO:0008006" key="10">
    <source>
        <dbReference type="Google" id="ProtNLM"/>
    </source>
</evidence>
<reference evidence="9" key="1">
    <citation type="submission" date="2016-11" db="EMBL/GenBank/DDBJ databases">
        <authorList>
            <person name="Shukria A."/>
            <person name="Stevens D.C."/>
        </authorList>
    </citation>
    <scope>NUCLEOTIDE SEQUENCE [LARGE SCALE GENOMIC DNA]</scope>
    <source>
        <strain evidence="9">Cbfe23</strain>
    </source>
</reference>
<evidence type="ECO:0000256" key="5">
    <source>
        <dbReference type="SAM" id="MobiDB-lite"/>
    </source>
</evidence>
<comment type="similarity">
    <text evidence="3">Belongs to the methyl-accepting chemotaxis (MCP) protein family.</text>
</comment>
<dbReference type="CDD" id="cd06225">
    <property type="entry name" value="HAMP"/>
    <property type="match status" value="1"/>
</dbReference>
<dbReference type="SUPFAM" id="SSF58104">
    <property type="entry name" value="Methyl-accepting chemotaxis protein (MCP) signaling domain"/>
    <property type="match status" value="1"/>
</dbReference>
<keyword evidence="2" id="KW-0145">Chemotaxis</keyword>
<dbReference type="SMART" id="SM00304">
    <property type="entry name" value="HAMP"/>
    <property type="match status" value="1"/>
</dbReference>
<evidence type="ECO:0000256" key="3">
    <source>
        <dbReference type="ARBA" id="ARBA00029447"/>
    </source>
</evidence>
<comment type="caution">
    <text evidence="8">The sequence shown here is derived from an EMBL/GenBank/DDBJ whole genome shotgun (WGS) entry which is preliminary data.</text>
</comment>
<dbReference type="PANTHER" id="PTHR43531">
    <property type="entry name" value="PROTEIN ICFG"/>
    <property type="match status" value="1"/>
</dbReference>
<dbReference type="Gene3D" id="1.10.287.950">
    <property type="entry name" value="Methyl-accepting chemotaxis protein"/>
    <property type="match status" value="1"/>
</dbReference>
<evidence type="ECO:0000256" key="1">
    <source>
        <dbReference type="ARBA" id="ARBA00004370"/>
    </source>
</evidence>
<evidence type="ECO:0000256" key="2">
    <source>
        <dbReference type="ARBA" id="ARBA00022500"/>
    </source>
</evidence>
<reference evidence="8 9" key="2">
    <citation type="submission" date="2016-12" db="EMBL/GenBank/DDBJ databases">
        <title>Draft Genome Sequence of Cystobacter ferrugineus Strain Cbfe23.</title>
        <authorList>
            <person name="Akbar S."/>
            <person name="Dowd S.E."/>
            <person name="Stevens D.C."/>
        </authorList>
    </citation>
    <scope>NUCLEOTIDE SEQUENCE [LARGE SCALE GENOMIC DNA]</scope>
    <source>
        <strain evidence="8 9">Cbfe23</strain>
    </source>
</reference>
<feature type="region of interest" description="Disordered" evidence="5">
    <location>
        <begin position="501"/>
        <end position="543"/>
    </location>
</feature>
<dbReference type="Pfam" id="PF12729">
    <property type="entry name" value="4HB_MCP_1"/>
    <property type="match status" value="1"/>
</dbReference>
<dbReference type="PANTHER" id="PTHR43531:SF11">
    <property type="entry name" value="METHYL-ACCEPTING CHEMOTAXIS PROTEIN 3"/>
    <property type="match status" value="1"/>
</dbReference>
<dbReference type="GO" id="GO:0006935">
    <property type="term" value="P:chemotaxis"/>
    <property type="evidence" value="ECO:0007669"/>
    <property type="project" value="UniProtKB-KW"/>
</dbReference>
<dbReference type="RefSeq" id="WP_187345190.1">
    <property type="nucleotide sequence ID" value="NZ_MPIN01000008.1"/>
</dbReference>
<dbReference type="InterPro" id="IPR004089">
    <property type="entry name" value="MCPsignal_dom"/>
</dbReference>
<dbReference type="GO" id="GO:0004888">
    <property type="term" value="F:transmembrane signaling receptor activity"/>
    <property type="evidence" value="ECO:0007669"/>
    <property type="project" value="InterPro"/>
</dbReference>
<organism evidence="8 9">
    <name type="scientific">Cystobacter ferrugineus</name>
    <dbReference type="NCBI Taxonomy" id="83449"/>
    <lineage>
        <taxon>Bacteria</taxon>
        <taxon>Pseudomonadati</taxon>
        <taxon>Myxococcota</taxon>
        <taxon>Myxococcia</taxon>
        <taxon>Myxococcales</taxon>
        <taxon>Cystobacterineae</taxon>
        <taxon>Archangiaceae</taxon>
        <taxon>Cystobacter</taxon>
    </lineage>
</organism>
<dbReference type="GO" id="GO:0005886">
    <property type="term" value="C:plasma membrane"/>
    <property type="evidence" value="ECO:0007669"/>
    <property type="project" value="TreeGrafter"/>
</dbReference>
<evidence type="ECO:0000259" key="6">
    <source>
        <dbReference type="PROSITE" id="PS50111"/>
    </source>
</evidence>
<feature type="domain" description="HAMP" evidence="7">
    <location>
        <begin position="210"/>
        <end position="262"/>
    </location>
</feature>
<name>A0A1L9B4Y5_9BACT</name>
<evidence type="ECO:0000313" key="8">
    <source>
        <dbReference type="EMBL" id="OJH37315.1"/>
    </source>
</evidence>
<dbReference type="PROSITE" id="PS50885">
    <property type="entry name" value="HAMP"/>
    <property type="match status" value="1"/>
</dbReference>
<evidence type="ECO:0000313" key="9">
    <source>
        <dbReference type="Proteomes" id="UP000182229"/>
    </source>
</evidence>
<feature type="compositionally biased region" description="Basic and acidic residues" evidence="5">
    <location>
        <begin position="527"/>
        <end position="543"/>
    </location>
</feature>
<keyword evidence="4" id="KW-0807">Transducer</keyword>
<dbReference type="Proteomes" id="UP000182229">
    <property type="component" value="Unassembled WGS sequence"/>
</dbReference>
<dbReference type="Pfam" id="PF00015">
    <property type="entry name" value="MCPsignal"/>
    <property type="match status" value="1"/>
</dbReference>